<sequence length="499" mass="57401">MKRLFRRHRNSDSGPSRPRQQESSQQSPQQSTTPRSLDHLDLSSMVARRDEIEQTIQDDSESVESAPLSDTNTLYYSNQERLQLQETYNQNFTMYLPYLIRQLRLNSSDNNPNYSMYHHAELTSSQETVASTANKYSIMGKLAINYNHKRRMILVHELFKNSTLLFLNEESFSLFKDLRAQHKDKLTIVPEKYRSKGLGMPFLRMDSHSYLKVGEDNADITFQRFYENVKKPKIETSSPPPISYRYCNVQIKSFTSIKRLTFIFYPEGKPSFKVILFQHNFKPIADFCYKDTRFRIFGNSLISFGVVPNFKLLIIDKDKPSLCDNVYDRPFFKISSIVKKRRSSSVSLDGNSGNMPEVDITKMANPYPNADNPLLKFDQSQYISRNKSYVSNDLPPFGNVQDAHSYLKETSVIPKRYREQARLETYSDLSSMSQGIDTKSTNSLDIDTLVLACINMTIREIVSKRNSKVTSNLELVNRYNYMGGSIYANSGGGGILGSM</sequence>
<proteinExistence type="predicted"/>
<dbReference type="Proteomes" id="UP001497600">
    <property type="component" value="Chromosome F"/>
</dbReference>
<feature type="compositionally biased region" description="Low complexity" evidence="1">
    <location>
        <begin position="15"/>
        <end position="35"/>
    </location>
</feature>
<evidence type="ECO:0000256" key="1">
    <source>
        <dbReference type="SAM" id="MobiDB-lite"/>
    </source>
</evidence>
<evidence type="ECO:0000313" key="3">
    <source>
        <dbReference type="Proteomes" id="UP001497600"/>
    </source>
</evidence>
<protein>
    <recommendedName>
        <fullName evidence="4">DUF4210 domain-containing protein</fullName>
    </recommendedName>
</protein>
<evidence type="ECO:0000313" key="2">
    <source>
        <dbReference type="EMBL" id="CAK7913648.1"/>
    </source>
</evidence>
<name>A0ABP0EFQ8_9ASCO</name>
<dbReference type="EMBL" id="OZ004258">
    <property type="protein sequence ID" value="CAK7913648.1"/>
    <property type="molecule type" value="Genomic_DNA"/>
</dbReference>
<feature type="region of interest" description="Disordered" evidence="1">
    <location>
        <begin position="1"/>
        <end position="39"/>
    </location>
</feature>
<reference evidence="2 3" key="1">
    <citation type="submission" date="2024-01" db="EMBL/GenBank/DDBJ databases">
        <authorList>
            <consortium name="Genoscope - CEA"/>
            <person name="William W."/>
        </authorList>
    </citation>
    <scope>NUCLEOTIDE SEQUENCE [LARGE SCALE GENOMIC DNA]</scope>
    <source>
        <strain evidence="2 3">29B2s-10</strain>
    </source>
</reference>
<evidence type="ECO:0008006" key="4">
    <source>
        <dbReference type="Google" id="ProtNLM"/>
    </source>
</evidence>
<organism evidence="2 3">
    <name type="scientific">[Candida] anglica</name>
    <dbReference type="NCBI Taxonomy" id="148631"/>
    <lineage>
        <taxon>Eukaryota</taxon>
        <taxon>Fungi</taxon>
        <taxon>Dikarya</taxon>
        <taxon>Ascomycota</taxon>
        <taxon>Saccharomycotina</taxon>
        <taxon>Pichiomycetes</taxon>
        <taxon>Debaryomycetaceae</taxon>
        <taxon>Kurtzmaniella</taxon>
    </lineage>
</organism>
<gene>
    <name evidence="2" type="ORF">CAAN4_F12750</name>
</gene>
<accession>A0ABP0EFQ8</accession>
<keyword evidence="3" id="KW-1185">Reference proteome</keyword>